<keyword evidence="3" id="KW-1185">Reference proteome</keyword>
<dbReference type="EMBL" id="JACSQO010000001">
    <property type="protein sequence ID" value="MBD7943177.1"/>
    <property type="molecule type" value="Genomic_DNA"/>
</dbReference>
<proteinExistence type="predicted"/>
<feature type="chain" id="PRO_5046422922" evidence="1">
    <location>
        <begin position="25"/>
        <end position="274"/>
    </location>
</feature>
<protein>
    <submittedName>
        <fullName evidence="2">DUF2599 domain-containing protein</fullName>
    </submittedName>
</protein>
<feature type="signal peptide" evidence="1">
    <location>
        <begin position="1"/>
        <end position="24"/>
    </location>
</feature>
<dbReference type="Proteomes" id="UP000640786">
    <property type="component" value="Unassembled WGS sequence"/>
</dbReference>
<gene>
    <name evidence="2" type="ORF">H9650_03520</name>
</gene>
<keyword evidence="1" id="KW-0732">Signal</keyword>
<name>A0ABR8R6M0_9BACI</name>
<dbReference type="RefSeq" id="WP_191696572.1">
    <property type="nucleotide sequence ID" value="NZ_JACSQO010000001.1"/>
</dbReference>
<comment type="caution">
    <text evidence="2">The sequence shown here is derived from an EMBL/GenBank/DDBJ whole genome shotgun (WGS) entry which is preliminary data.</text>
</comment>
<dbReference type="Pfam" id="PF10783">
    <property type="entry name" value="DUF2599"/>
    <property type="match status" value="1"/>
</dbReference>
<evidence type="ECO:0000313" key="2">
    <source>
        <dbReference type="EMBL" id="MBD7943177.1"/>
    </source>
</evidence>
<sequence>MKFNRYIFIVFFASLTLFGSTASAHPSNNNAFITTSSGNKIGVGSPTTQKVSPFIILSKETIKEKKDARIRQSITVLPSTSSTVVEIPFSFYNDEYLVLYKEDSGKQYNAGHIFNKKNESIGLFFISTEKAQNKLKVTTNVKNKNILELKIETNKLLDPVTIDIEISSPDITTYFSKNQWITRGKLDSVSMIPSPYLLTSANYEISTLKRLDAWNKLVDLHKYDEKWSNISGLQNQFDCHFDFAKTKGEWNLEPARKNVGYFSTIMASCNPSTK</sequence>
<dbReference type="InterPro" id="IPR019719">
    <property type="entry name" value="DUF2599"/>
</dbReference>
<organism evidence="2 3">
    <name type="scientific">Psychrobacillus faecigallinarum</name>
    <dbReference type="NCBI Taxonomy" id="2762235"/>
    <lineage>
        <taxon>Bacteria</taxon>
        <taxon>Bacillati</taxon>
        <taxon>Bacillota</taxon>
        <taxon>Bacilli</taxon>
        <taxon>Bacillales</taxon>
        <taxon>Bacillaceae</taxon>
        <taxon>Psychrobacillus</taxon>
    </lineage>
</organism>
<accession>A0ABR8R6M0</accession>
<reference evidence="2 3" key="1">
    <citation type="submission" date="2020-08" db="EMBL/GenBank/DDBJ databases">
        <title>A Genomic Blueprint of the Chicken Gut Microbiome.</title>
        <authorList>
            <person name="Gilroy R."/>
            <person name="Ravi A."/>
            <person name="Getino M."/>
            <person name="Pursley I."/>
            <person name="Horton D.L."/>
            <person name="Alikhan N.-F."/>
            <person name="Baker D."/>
            <person name="Gharbi K."/>
            <person name="Hall N."/>
            <person name="Watson M."/>
            <person name="Adriaenssens E.M."/>
            <person name="Foster-Nyarko E."/>
            <person name="Jarju S."/>
            <person name="Secka A."/>
            <person name="Antonio M."/>
            <person name="Oren A."/>
            <person name="Chaudhuri R."/>
            <person name="La Ragione R.M."/>
            <person name="Hildebrand F."/>
            <person name="Pallen M.J."/>
        </authorList>
    </citation>
    <scope>NUCLEOTIDE SEQUENCE [LARGE SCALE GENOMIC DNA]</scope>
    <source>
        <strain evidence="2 3">Sa2BUA9</strain>
    </source>
</reference>
<evidence type="ECO:0000256" key="1">
    <source>
        <dbReference type="SAM" id="SignalP"/>
    </source>
</evidence>
<evidence type="ECO:0000313" key="3">
    <source>
        <dbReference type="Proteomes" id="UP000640786"/>
    </source>
</evidence>